<keyword evidence="2" id="KW-1185">Reference proteome</keyword>
<name>T1IL14_STRMM</name>
<evidence type="ECO:0000313" key="2">
    <source>
        <dbReference type="Proteomes" id="UP000014500"/>
    </source>
</evidence>
<reference evidence="2" key="1">
    <citation type="submission" date="2011-05" db="EMBL/GenBank/DDBJ databases">
        <authorList>
            <person name="Richards S.R."/>
            <person name="Qu J."/>
            <person name="Jiang H."/>
            <person name="Jhangiani S.N."/>
            <person name="Agravi P."/>
            <person name="Goodspeed R."/>
            <person name="Gross S."/>
            <person name="Mandapat C."/>
            <person name="Jackson L."/>
            <person name="Mathew T."/>
            <person name="Pu L."/>
            <person name="Thornton R."/>
            <person name="Saada N."/>
            <person name="Wilczek-Boney K.B."/>
            <person name="Lee S."/>
            <person name="Kovar C."/>
            <person name="Wu Y."/>
            <person name="Scherer S.E."/>
            <person name="Worley K.C."/>
            <person name="Muzny D.M."/>
            <person name="Gibbs R."/>
        </authorList>
    </citation>
    <scope>NUCLEOTIDE SEQUENCE</scope>
    <source>
        <strain evidence="2">Brora</strain>
    </source>
</reference>
<accession>T1IL14</accession>
<evidence type="ECO:0000313" key="1">
    <source>
        <dbReference type="EnsemblMetazoa" id="SMAR001631-PA"/>
    </source>
</evidence>
<reference evidence="1" key="2">
    <citation type="submission" date="2015-02" db="UniProtKB">
        <authorList>
            <consortium name="EnsemblMetazoa"/>
        </authorList>
    </citation>
    <scope>IDENTIFICATION</scope>
</reference>
<protein>
    <submittedName>
        <fullName evidence="1">Uncharacterized protein</fullName>
    </submittedName>
</protein>
<organism evidence="1 2">
    <name type="scientific">Strigamia maritima</name>
    <name type="common">European centipede</name>
    <name type="synonym">Geophilus maritimus</name>
    <dbReference type="NCBI Taxonomy" id="126957"/>
    <lineage>
        <taxon>Eukaryota</taxon>
        <taxon>Metazoa</taxon>
        <taxon>Ecdysozoa</taxon>
        <taxon>Arthropoda</taxon>
        <taxon>Myriapoda</taxon>
        <taxon>Chilopoda</taxon>
        <taxon>Pleurostigmophora</taxon>
        <taxon>Geophilomorpha</taxon>
        <taxon>Linotaeniidae</taxon>
        <taxon>Strigamia</taxon>
    </lineage>
</organism>
<dbReference type="EnsemblMetazoa" id="SMAR001631-RA">
    <property type="protein sequence ID" value="SMAR001631-PA"/>
    <property type="gene ID" value="SMAR001631"/>
</dbReference>
<dbReference type="AlphaFoldDB" id="T1IL14"/>
<dbReference type="EMBL" id="JH430694">
    <property type="status" value="NOT_ANNOTATED_CDS"/>
    <property type="molecule type" value="Genomic_DNA"/>
</dbReference>
<proteinExistence type="predicted"/>
<dbReference type="HOGENOM" id="CLU_2545494_0_0_1"/>
<dbReference type="Proteomes" id="UP000014500">
    <property type="component" value="Unassembled WGS sequence"/>
</dbReference>
<sequence>MMWSGESEGIVRYDIMKKLSKFKHSNGRLCEESLDVVERGYKQAPTRVATGKTAPELDAFATRWHRGFAAYGPASGCKFGRVL</sequence>